<dbReference type="InterPro" id="IPR050879">
    <property type="entry name" value="Acyltransferase_3"/>
</dbReference>
<feature type="domain" description="Acyltransferase 3" evidence="2">
    <location>
        <begin position="16"/>
        <end position="348"/>
    </location>
</feature>
<feature type="transmembrane region" description="Helical" evidence="1">
    <location>
        <begin position="20"/>
        <end position="37"/>
    </location>
</feature>
<dbReference type="InParanoid" id="C1F9G7"/>
<dbReference type="EMBL" id="CP001472">
    <property type="protein sequence ID" value="ACO32652.1"/>
    <property type="molecule type" value="Genomic_DNA"/>
</dbReference>
<feature type="transmembrane region" description="Helical" evidence="1">
    <location>
        <begin position="57"/>
        <end position="78"/>
    </location>
</feature>
<protein>
    <submittedName>
        <fullName evidence="3">Putative acyltransferase</fullName>
    </submittedName>
</protein>
<dbReference type="Pfam" id="PF01757">
    <property type="entry name" value="Acyl_transf_3"/>
    <property type="match status" value="1"/>
</dbReference>
<evidence type="ECO:0000256" key="1">
    <source>
        <dbReference type="SAM" id="Phobius"/>
    </source>
</evidence>
<dbReference type="KEGG" id="aca:ACP_2124"/>
<feature type="transmembrane region" description="Helical" evidence="1">
    <location>
        <begin position="261"/>
        <end position="286"/>
    </location>
</feature>
<accession>C1F9G7</accession>
<name>C1F9G7_ACIC5</name>
<feature type="transmembrane region" description="Helical" evidence="1">
    <location>
        <begin position="90"/>
        <end position="112"/>
    </location>
</feature>
<dbReference type="AlphaFoldDB" id="C1F9G7"/>
<evidence type="ECO:0000313" key="4">
    <source>
        <dbReference type="Proteomes" id="UP000002207"/>
    </source>
</evidence>
<keyword evidence="1" id="KW-0812">Transmembrane</keyword>
<reference evidence="3 4" key="1">
    <citation type="journal article" date="2009" name="Appl. Environ. Microbiol.">
        <title>Three genomes from the phylum Acidobacteria provide insight into the lifestyles of these microorganisms in soils.</title>
        <authorList>
            <person name="Ward N.L."/>
            <person name="Challacombe J.F."/>
            <person name="Janssen P.H."/>
            <person name="Henrissat B."/>
            <person name="Coutinho P.M."/>
            <person name="Wu M."/>
            <person name="Xie G."/>
            <person name="Haft D.H."/>
            <person name="Sait M."/>
            <person name="Badger J."/>
            <person name="Barabote R.D."/>
            <person name="Bradley B."/>
            <person name="Brettin T.S."/>
            <person name="Brinkac L.M."/>
            <person name="Bruce D."/>
            <person name="Creasy T."/>
            <person name="Daugherty S.C."/>
            <person name="Davidsen T.M."/>
            <person name="DeBoy R.T."/>
            <person name="Detter J.C."/>
            <person name="Dodson R.J."/>
            <person name="Durkin A.S."/>
            <person name="Ganapathy A."/>
            <person name="Gwinn-Giglio M."/>
            <person name="Han C.S."/>
            <person name="Khouri H."/>
            <person name="Kiss H."/>
            <person name="Kothari S.P."/>
            <person name="Madupu R."/>
            <person name="Nelson K.E."/>
            <person name="Nelson W.C."/>
            <person name="Paulsen I."/>
            <person name="Penn K."/>
            <person name="Ren Q."/>
            <person name="Rosovitz M.J."/>
            <person name="Selengut J.D."/>
            <person name="Shrivastava S."/>
            <person name="Sullivan S.A."/>
            <person name="Tapia R."/>
            <person name="Thompson L.S."/>
            <person name="Watkins K.L."/>
            <person name="Yang Q."/>
            <person name="Yu C."/>
            <person name="Zafar N."/>
            <person name="Zhou L."/>
            <person name="Kuske C.R."/>
        </authorList>
    </citation>
    <scope>NUCLEOTIDE SEQUENCE [LARGE SCALE GENOMIC DNA]</scope>
    <source>
        <strain evidence="4">ATCC 51196 / DSM 11244 / BCRC 80197 / JCM 7670 / NBRC 15755 / NCIMB 13165 / 161</strain>
    </source>
</reference>
<organism evidence="3 4">
    <name type="scientific">Acidobacterium capsulatum (strain ATCC 51196 / DSM 11244 / BCRC 80197 / JCM 7670 / NBRC 15755 / NCIMB 13165 / 161)</name>
    <dbReference type="NCBI Taxonomy" id="240015"/>
    <lineage>
        <taxon>Bacteria</taxon>
        <taxon>Pseudomonadati</taxon>
        <taxon>Acidobacteriota</taxon>
        <taxon>Terriglobia</taxon>
        <taxon>Terriglobales</taxon>
        <taxon>Acidobacteriaceae</taxon>
        <taxon>Acidobacterium</taxon>
    </lineage>
</organism>
<feature type="transmembrane region" description="Helical" evidence="1">
    <location>
        <begin position="186"/>
        <end position="206"/>
    </location>
</feature>
<dbReference type="InterPro" id="IPR002656">
    <property type="entry name" value="Acyl_transf_3_dom"/>
</dbReference>
<feature type="transmembrane region" description="Helical" evidence="1">
    <location>
        <begin position="331"/>
        <end position="352"/>
    </location>
</feature>
<dbReference type="Proteomes" id="UP000002207">
    <property type="component" value="Chromosome"/>
</dbReference>
<dbReference type="GO" id="GO:0016020">
    <property type="term" value="C:membrane"/>
    <property type="evidence" value="ECO:0007669"/>
    <property type="project" value="TreeGrafter"/>
</dbReference>
<keyword evidence="1" id="KW-0472">Membrane</keyword>
<dbReference type="PANTHER" id="PTHR23028">
    <property type="entry name" value="ACETYLTRANSFERASE"/>
    <property type="match status" value="1"/>
</dbReference>
<dbReference type="GO" id="GO:0016747">
    <property type="term" value="F:acyltransferase activity, transferring groups other than amino-acyl groups"/>
    <property type="evidence" value="ECO:0007669"/>
    <property type="project" value="InterPro"/>
</dbReference>
<dbReference type="PANTHER" id="PTHR23028:SF53">
    <property type="entry name" value="ACYL_TRANSF_3 DOMAIN-CONTAINING PROTEIN"/>
    <property type="match status" value="1"/>
</dbReference>
<sequence>MNANSVTNGIFESRENNLDFLRLLLALSVIYSHSFPLGGGPSANEPLNWFTHGQSTIGTMAVDSFFILSGFLVTNSFLRSKSVFSYFKKRIARIYPAFIVCMCLCVLAVSLLGEAKLAGNGLAGKLSNLAFHLAILHEPIYLHSFSYNFSHKVDASVWTICYEFYCYIAVAVLGIIGVLGSRKFILGLLIFSVVGMVAFSIAFSVAPPHSFLGHLFATHAYLAERIDLRDQLIPMYLSGVAFYLFRDVIPHKIQLALPAALLLLVSAFVPHLWFATFSIAGAYLLFWVGFHPKLHLQRLTSTGDYSYGIYLYAFPIQQIILAKHGHAMAPFTLFLLAVPITALCGVLSWHLVEKRFLSKGRRKGKDAPILPTTAVYQSGSAK</sequence>
<evidence type="ECO:0000313" key="3">
    <source>
        <dbReference type="EMBL" id="ACO32652.1"/>
    </source>
</evidence>
<dbReference type="RefSeq" id="WP_015897223.1">
    <property type="nucleotide sequence ID" value="NC_012483.1"/>
</dbReference>
<gene>
    <name evidence="3" type="ordered locus">ACP_2124</name>
</gene>
<evidence type="ECO:0000259" key="2">
    <source>
        <dbReference type="Pfam" id="PF01757"/>
    </source>
</evidence>
<feature type="transmembrane region" description="Helical" evidence="1">
    <location>
        <begin position="155"/>
        <end position="179"/>
    </location>
</feature>
<dbReference type="eggNOG" id="COG1835">
    <property type="taxonomic scope" value="Bacteria"/>
</dbReference>
<keyword evidence="1" id="KW-1133">Transmembrane helix</keyword>
<keyword evidence="3" id="KW-0012">Acyltransferase</keyword>
<dbReference type="HOGENOM" id="CLU_005679_0_1_0"/>
<keyword evidence="3" id="KW-0808">Transferase</keyword>
<keyword evidence="4" id="KW-1185">Reference proteome</keyword>
<dbReference type="GO" id="GO:0000271">
    <property type="term" value="P:polysaccharide biosynthetic process"/>
    <property type="evidence" value="ECO:0007669"/>
    <property type="project" value="TreeGrafter"/>
</dbReference>
<proteinExistence type="predicted"/>